<dbReference type="PANTHER" id="PTHR43134:SF1">
    <property type="entry name" value="SIGNAL RECOGNITION PARTICLE RECEPTOR SUBUNIT ALPHA"/>
    <property type="match status" value="1"/>
</dbReference>
<keyword evidence="7 9" id="KW-0675">Receptor</keyword>
<protein>
    <recommendedName>
        <fullName evidence="9">Signal recognition particle receptor FtsY</fullName>
        <shortName evidence="9">SRP receptor</shortName>
        <ecNumber evidence="9">3.6.5.4</ecNumber>
    </recommendedName>
</protein>
<evidence type="ECO:0000256" key="6">
    <source>
        <dbReference type="ARBA" id="ARBA00023136"/>
    </source>
</evidence>
<keyword evidence="11" id="KW-0812">Transmembrane</keyword>
<keyword evidence="1 9" id="KW-1003">Cell membrane</keyword>
<feature type="transmembrane region" description="Helical" evidence="11">
    <location>
        <begin position="6"/>
        <end position="27"/>
    </location>
</feature>
<dbReference type="InterPro" id="IPR013822">
    <property type="entry name" value="Signal_recog_particl_SRP54_hlx"/>
</dbReference>
<dbReference type="PANTHER" id="PTHR43134">
    <property type="entry name" value="SIGNAL RECOGNITION PARTICLE RECEPTOR SUBUNIT ALPHA"/>
    <property type="match status" value="1"/>
</dbReference>
<feature type="compositionally biased region" description="Basic and acidic residues" evidence="10">
    <location>
        <begin position="85"/>
        <end position="115"/>
    </location>
</feature>
<accession>A0ABX8CQZ2</accession>
<keyword evidence="2 9" id="KW-0963">Cytoplasm</keyword>
<evidence type="ECO:0000313" key="14">
    <source>
        <dbReference type="Proteomes" id="UP000683310"/>
    </source>
</evidence>
<sequence>MTTAEVWILIAAIAAVLLVALVAGYALNKRRRISLTPEVAETKEVTDRSGGYQASSGFSFSQGAAAAEREKVPATKAKPVPLPPERTDDEGQPHIGDDAAIPRDAGKRSIHDVRLPEPVQGPEPAPAAETVTPAENTAATDESAATDTADAAAPADVAAAVDEAAATDTTAPAEAALTGEAGTDAVASESDSPAPAPDATVSDDDQARAEAVEAAEEAAEIAAGKAAADVAAQPAAQEAAAEEAAEAAVAAAEIAAGAEAAVAAHAGAHATAPEATAPVAPGIAEIEPTAGRLTKLRGRLSRSQTAVGKSLLGLLGGGDLDEDSWEEIEDTLVMADLGTGSTAAIVERLREEMAGRSVRTAAEARALLREVLIDALRPELDRSIRALPHADHPSILLVVGVNGTGKTTTTGKLARVLVADGRRVLLGAADTFRAAAADQLQTWGERVGAETVRGKEGADPAAVAFDAVSAGIERGVDVVLIDTAGRLHTKTGLMDELGKVKRVVEKKAAVDEVILVLDSTVGQNGLMQARVFADVVDITGVALTKLDGTAKGGIVFQVQHELGVPVKLVGLGEGADDLAPFEPGAFVDALLG</sequence>
<dbReference type="SUPFAM" id="SSF52540">
    <property type="entry name" value="P-loop containing nucleoside triphosphate hydrolases"/>
    <property type="match status" value="1"/>
</dbReference>
<gene>
    <name evidence="9 13" type="primary">ftsY</name>
    <name evidence="13" type="ORF">KHQ06_33600</name>
</gene>
<evidence type="ECO:0000256" key="4">
    <source>
        <dbReference type="ARBA" id="ARBA00022801"/>
    </source>
</evidence>
<evidence type="ECO:0000256" key="9">
    <source>
        <dbReference type="HAMAP-Rule" id="MF_00920"/>
    </source>
</evidence>
<dbReference type="Gene3D" id="3.40.50.300">
    <property type="entry name" value="P-loop containing nucleotide triphosphate hydrolases"/>
    <property type="match status" value="1"/>
</dbReference>
<keyword evidence="4 9" id="KW-0378">Hydrolase</keyword>
<feature type="binding site" evidence="9">
    <location>
        <begin position="482"/>
        <end position="486"/>
    </location>
    <ligand>
        <name>GTP</name>
        <dbReference type="ChEBI" id="CHEBI:37565"/>
    </ligand>
</feature>
<evidence type="ECO:0000313" key="13">
    <source>
        <dbReference type="EMBL" id="QVI20955.1"/>
    </source>
</evidence>
<dbReference type="SMART" id="SM00963">
    <property type="entry name" value="SRP54_N"/>
    <property type="match status" value="1"/>
</dbReference>
<evidence type="ECO:0000256" key="3">
    <source>
        <dbReference type="ARBA" id="ARBA00022741"/>
    </source>
</evidence>
<dbReference type="SMART" id="SM00382">
    <property type="entry name" value="AAA"/>
    <property type="match status" value="1"/>
</dbReference>
<comment type="catalytic activity">
    <reaction evidence="8 9">
        <text>GTP + H2O = GDP + phosphate + H(+)</text>
        <dbReference type="Rhea" id="RHEA:19669"/>
        <dbReference type="ChEBI" id="CHEBI:15377"/>
        <dbReference type="ChEBI" id="CHEBI:15378"/>
        <dbReference type="ChEBI" id="CHEBI:37565"/>
        <dbReference type="ChEBI" id="CHEBI:43474"/>
        <dbReference type="ChEBI" id="CHEBI:58189"/>
        <dbReference type="EC" id="3.6.5.4"/>
    </reaction>
</comment>
<feature type="binding site" evidence="9">
    <location>
        <begin position="400"/>
        <end position="407"/>
    </location>
    <ligand>
        <name>GTP</name>
        <dbReference type="ChEBI" id="CHEBI:37565"/>
    </ligand>
</feature>
<dbReference type="InterPro" id="IPR042101">
    <property type="entry name" value="SRP54_N_sf"/>
</dbReference>
<dbReference type="NCBIfam" id="TIGR00064">
    <property type="entry name" value="ftsY"/>
    <property type="match status" value="1"/>
</dbReference>
<keyword evidence="5 9" id="KW-0342">GTP-binding</keyword>
<dbReference type="SUPFAM" id="SSF47364">
    <property type="entry name" value="Domain of the SRP/SRP receptor G-proteins"/>
    <property type="match status" value="1"/>
</dbReference>
<dbReference type="EMBL" id="CP074371">
    <property type="protein sequence ID" value="QVI20955.1"/>
    <property type="molecule type" value="Genomic_DNA"/>
</dbReference>
<dbReference type="InterPro" id="IPR004390">
    <property type="entry name" value="SR_rcpt_FtsY"/>
</dbReference>
<evidence type="ECO:0000256" key="11">
    <source>
        <dbReference type="SAM" id="Phobius"/>
    </source>
</evidence>
<evidence type="ECO:0000256" key="5">
    <source>
        <dbReference type="ARBA" id="ARBA00023134"/>
    </source>
</evidence>
<keyword evidence="11" id="KW-1133">Transmembrane helix</keyword>
<comment type="function">
    <text evidence="9">Involved in targeting and insertion of nascent membrane proteins into the cytoplasmic membrane. Acts as a receptor for the complex formed by the signal recognition particle (SRP) and the ribosome-nascent chain (RNC).</text>
</comment>
<dbReference type="Gene3D" id="1.20.120.140">
    <property type="entry name" value="Signal recognition particle SRP54, nucleotide-binding domain"/>
    <property type="match status" value="1"/>
</dbReference>
<dbReference type="Pfam" id="PF00448">
    <property type="entry name" value="SRP54"/>
    <property type="match status" value="1"/>
</dbReference>
<dbReference type="EC" id="3.6.5.4" evidence="9"/>
<feature type="domain" description="SRP54-type proteins GTP-binding" evidence="12">
    <location>
        <begin position="565"/>
        <end position="578"/>
    </location>
</feature>
<feature type="region of interest" description="Disordered" evidence="10">
    <location>
        <begin position="41"/>
        <end position="209"/>
    </location>
</feature>
<evidence type="ECO:0000256" key="8">
    <source>
        <dbReference type="ARBA" id="ARBA00048027"/>
    </source>
</evidence>
<reference evidence="13 14" key="1">
    <citation type="submission" date="2021-04" db="EMBL/GenBank/DDBJ databases">
        <title>Nocardia tengchongensis.</title>
        <authorList>
            <person name="Zhuang k."/>
            <person name="Ran Y."/>
            <person name="Li W."/>
        </authorList>
    </citation>
    <scope>NUCLEOTIDE SEQUENCE [LARGE SCALE GENOMIC DNA]</scope>
    <source>
        <strain evidence="13 14">CFH S0057</strain>
    </source>
</reference>
<keyword evidence="3 9" id="KW-0547">Nucleotide-binding</keyword>
<dbReference type="InterPro" id="IPR027417">
    <property type="entry name" value="P-loop_NTPase"/>
</dbReference>
<organism evidence="13 14">
    <name type="scientific">Nocardia tengchongensis</name>
    <dbReference type="NCBI Taxonomy" id="2055889"/>
    <lineage>
        <taxon>Bacteria</taxon>
        <taxon>Bacillati</taxon>
        <taxon>Actinomycetota</taxon>
        <taxon>Actinomycetes</taxon>
        <taxon>Mycobacteriales</taxon>
        <taxon>Nocardiaceae</taxon>
        <taxon>Nocardia</taxon>
    </lineage>
</organism>
<feature type="compositionally biased region" description="Low complexity" evidence="10">
    <location>
        <begin position="49"/>
        <end position="66"/>
    </location>
</feature>
<evidence type="ECO:0000256" key="7">
    <source>
        <dbReference type="ARBA" id="ARBA00023170"/>
    </source>
</evidence>
<comment type="subunit">
    <text evidence="9">Part of the signal recognition particle protein translocation system, which is composed of SRP and FtsY.</text>
</comment>
<proteinExistence type="inferred from homology"/>
<dbReference type="InterPro" id="IPR003593">
    <property type="entry name" value="AAA+_ATPase"/>
</dbReference>
<comment type="similarity">
    <text evidence="9">Belongs to the GTP-binding SRP family. FtsY subfamily.</text>
</comment>
<keyword evidence="6 9" id="KW-0472">Membrane</keyword>
<evidence type="ECO:0000259" key="12">
    <source>
        <dbReference type="PROSITE" id="PS00300"/>
    </source>
</evidence>
<comment type="subcellular location">
    <subcellularLocation>
        <location evidence="9">Cell membrane</location>
        <topology evidence="9">Peripheral membrane protein</topology>
        <orientation evidence="9">Cytoplasmic side</orientation>
    </subcellularLocation>
    <subcellularLocation>
        <location evidence="9">Cytoplasm</location>
    </subcellularLocation>
</comment>
<dbReference type="Proteomes" id="UP000683310">
    <property type="component" value="Chromosome"/>
</dbReference>
<feature type="binding site" evidence="9">
    <location>
        <begin position="544"/>
        <end position="547"/>
    </location>
    <ligand>
        <name>GTP</name>
        <dbReference type="ChEBI" id="CHEBI:37565"/>
    </ligand>
</feature>
<keyword evidence="14" id="KW-1185">Reference proteome</keyword>
<dbReference type="SMART" id="SM00962">
    <property type="entry name" value="SRP54"/>
    <property type="match status" value="1"/>
</dbReference>
<dbReference type="PROSITE" id="PS00300">
    <property type="entry name" value="SRP54"/>
    <property type="match status" value="1"/>
</dbReference>
<dbReference type="InterPro" id="IPR036225">
    <property type="entry name" value="SRP/SRP_N"/>
</dbReference>
<evidence type="ECO:0000256" key="10">
    <source>
        <dbReference type="SAM" id="MobiDB-lite"/>
    </source>
</evidence>
<dbReference type="InterPro" id="IPR000897">
    <property type="entry name" value="SRP54_GTPase_dom"/>
</dbReference>
<evidence type="ECO:0000256" key="2">
    <source>
        <dbReference type="ARBA" id="ARBA00022490"/>
    </source>
</evidence>
<dbReference type="Pfam" id="PF02881">
    <property type="entry name" value="SRP54_N"/>
    <property type="match status" value="1"/>
</dbReference>
<dbReference type="HAMAP" id="MF_00920">
    <property type="entry name" value="FtsY"/>
    <property type="match status" value="1"/>
</dbReference>
<feature type="compositionally biased region" description="Low complexity" evidence="10">
    <location>
        <begin position="126"/>
        <end position="176"/>
    </location>
</feature>
<evidence type="ECO:0000256" key="1">
    <source>
        <dbReference type="ARBA" id="ARBA00022475"/>
    </source>
</evidence>
<name>A0ABX8CQZ2_9NOCA</name>